<dbReference type="Proteomes" id="UP001596422">
    <property type="component" value="Unassembled WGS sequence"/>
</dbReference>
<dbReference type="InterPro" id="IPR029058">
    <property type="entry name" value="AB_hydrolase_fold"/>
</dbReference>
<dbReference type="EMBL" id="JBHSWE010000001">
    <property type="protein sequence ID" value="MFC6669100.1"/>
    <property type="molecule type" value="Genomic_DNA"/>
</dbReference>
<proteinExistence type="predicted"/>
<comment type="caution">
    <text evidence="1">The sequence shown here is derived from an EMBL/GenBank/DDBJ whole genome shotgun (WGS) entry which is preliminary data.</text>
</comment>
<sequence length="143" mass="15296">MADEYGASRIVTIGNSGGGMGALRYGAALNASHVLAFSPAVNLDIAFLEAHSDYRARAAIRKLNRLFPPEVLDARRFIESTDFSGRIDVYAGAKSREDQSQLNNLSGLKHVHLHAIEGVSAHDSIGPAVLNGTLLDALQRIVS</sequence>
<reference evidence="2" key="1">
    <citation type="journal article" date="2019" name="Int. J. Syst. Evol. Microbiol.">
        <title>The Global Catalogue of Microorganisms (GCM) 10K type strain sequencing project: providing services to taxonomists for standard genome sequencing and annotation.</title>
        <authorList>
            <consortium name="The Broad Institute Genomics Platform"/>
            <consortium name="The Broad Institute Genome Sequencing Center for Infectious Disease"/>
            <person name="Wu L."/>
            <person name="Ma J."/>
        </authorList>
    </citation>
    <scope>NUCLEOTIDE SEQUENCE [LARGE SCALE GENOMIC DNA]</scope>
    <source>
        <strain evidence="2">NBRC 111756</strain>
    </source>
</reference>
<protein>
    <recommendedName>
        <fullName evidence="3">Peptidase S9 prolyl oligopeptidase catalytic domain-containing protein</fullName>
    </recommendedName>
</protein>
<name>A0ABW1ZVF5_9GAMM</name>
<keyword evidence="2" id="KW-1185">Reference proteome</keyword>
<evidence type="ECO:0000313" key="1">
    <source>
        <dbReference type="EMBL" id="MFC6669100.1"/>
    </source>
</evidence>
<organism evidence="1 2">
    <name type="scientific">Marinobacterium aestuariivivens</name>
    <dbReference type="NCBI Taxonomy" id="1698799"/>
    <lineage>
        <taxon>Bacteria</taxon>
        <taxon>Pseudomonadati</taxon>
        <taxon>Pseudomonadota</taxon>
        <taxon>Gammaproteobacteria</taxon>
        <taxon>Oceanospirillales</taxon>
        <taxon>Oceanospirillaceae</taxon>
        <taxon>Marinobacterium</taxon>
    </lineage>
</organism>
<evidence type="ECO:0008006" key="3">
    <source>
        <dbReference type="Google" id="ProtNLM"/>
    </source>
</evidence>
<gene>
    <name evidence="1" type="ORF">ACFQDL_02465</name>
</gene>
<dbReference type="RefSeq" id="WP_379907655.1">
    <property type="nucleotide sequence ID" value="NZ_JBHSWE010000001.1"/>
</dbReference>
<accession>A0ABW1ZVF5</accession>
<evidence type="ECO:0000313" key="2">
    <source>
        <dbReference type="Proteomes" id="UP001596422"/>
    </source>
</evidence>
<dbReference type="SUPFAM" id="SSF53474">
    <property type="entry name" value="alpha/beta-Hydrolases"/>
    <property type="match status" value="1"/>
</dbReference>